<comment type="subunit">
    <text evidence="2 11">Homodimer.</text>
</comment>
<dbReference type="GO" id="GO:0019779">
    <property type="term" value="F:Atg8 activating enzyme activity"/>
    <property type="evidence" value="ECO:0007669"/>
    <property type="project" value="TreeGrafter"/>
</dbReference>
<proteinExistence type="inferred from homology"/>
<evidence type="ECO:0000256" key="2">
    <source>
        <dbReference type="ARBA" id="ARBA00011738"/>
    </source>
</evidence>
<comment type="subcellular location">
    <subcellularLocation>
        <location evidence="11">Cytoplasm</location>
    </subcellularLocation>
    <subcellularLocation>
        <location evidence="11">Preautophagosomal structure</location>
    </subcellularLocation>
</comment>
<feature type="domain" description="THIF-type NAD/FAD binding fold" evidence="12">
    <location>
        <begin position="295"/>
        <end position="533"/>
    </location>
</feature>
<dbReference type="PANTHER" id="PTHR10953:SF3">
    <property type="entry name" value="UBIQUITIN-LIKE MODIFIER-ACTIVATING ENZYME ATG7"/>
    <property type="match status" value="1"/>
</dbReference>
<dbReference type="Gene3D" id="3.40.140.70">
    <property type="entry name" value="Ubiquitin-like modifier-activating enzyme ATG7 N-terminal domain"/>
    <property type="match status" value="1"/>
</dbReference>
<dbReference type="SUPFAM" id="SSF69572">
    <property type="entry name" value="Activating enzymes of the ubiquitin-like proteins"/>
    <property type="match status" value="1"/>
</dbReference>
<dbReference type="InterPro" id="IPR045886">
    <property type="entry name" value="ThiF/MoeB/HesA"/>
</dbReference>
<reference evidence="14 15" key="1">
    <citation type="journal article" date="2012" name="PLoS ONE">
        <title>Sequence and analysis of the genome of the pathogenic yeast Candida orthopsilosis.</title>
        <authorList>
            <person name="Riccombeni A."/>
            <person name="Vidanes G."/>
            <person name="Proux-Wera E."/>
            <person name="Wolfe K.H."/>
            <person name="Butler G."/>
        </authorList>
    </citation>
    <scope>NUCLEOTIDE SEQUENCE [LARGE SCALE GENOMIC DNA]</scope>
    <source>
        <strain evidence="14 15">Co 90-125</strain>
    </source>
</reference>
<keyword evidence="15" id="KW-1185">Reference proteome</keyword>
<feature type="active site" description="Glycyl thioester intermediate" evidence="10">
    <location>
        <position position="499"/>
    </location>
</feature>
<dbReference type="OrthoDB" id="338614at2759"/>
<name>H8X680_CANO9</name>
<keyword evidence="7 11" id="KW-0653">Protein transport</keyword>
<dbReference type="KEGG" id="cot:CORT_0D04880"/>
<dbReference type="InterPro" id="IPR035985">
    <property type="entry name" value="Ubiquitin-activating_enz"/>
</dbReference>
<dbReference type="InterPro" id="IPR032197">
    <property type="entry name" value="Atg7_N"/>
</dbReference>
<evidence type="ECO:0000256" key="4">
    <source>
        <dbReference type="ARBA" id="ARBA00022448"/>
    </source>
</evidence>
<dbReference type="GeneID" id="14540428"/>
<keyword evidence="6 11" id="KW-0833">Ubl conjugation pathway</keyword>
<dbReference type="GO" id="GO:0034727">
    <property type="term" value="P:piecemeal microautophagy of the nucleus"/>
    <property type="evidence" value="ECO:0007669"/>
    <property type="project" value="TreeGrafter"/>
</dbReference>
<evidence type="ECO:0000313" key="14">
    <source>
        <dbReference type="EMBL" id="CCG23328.1"/>
    </source>
</evidence>
<dbReference type="InterPro" id="IPR006285">
    <property type="entry name" value="Atg7"/>
</dbReference>
<evidence type="ECO:0000259" key="13">
    <source>
        <dbReference type="Pfam" id="PF16420"/>
    </source>
</evidence>
<evidence type="ECO:0000256" key="10">
    <source>
        <dbReference type="PIRSR" id="PIRSR606285-1"/>
    </source>
</evidence>
<evidence type="ECO:0000259" key="12">
    <source>
        <dbReference type="Pfam" id="PF00899"/>
    </source>
</evidence>
<evidence type="ECO:0000256" key="5">
    <source>
        <dbReference type="ARBA" id="ARBA00022490"/>
    </source>
</evidence>
<keyword evidence="8 11" id="KW-0072">Autophagy</keyword>
<dbReference type="GO" id="GO:0000045">
    <property type="term" value="P:autophagosome assembly"/>
    <property type="evidence" value="ECO:0007669"/>
    <property type="project" value="TreeGrafter"/>
</dbReference>
<evidence type="ECO:0000256" key="3">
    <source>
        <dbReference type="ARBA" id="ARBA00017647"/>
    </source>
</evidence>
<dbReference type="eggNOG" id="KOG2337">
    <property type="taxonomic scope" value="Eukaryota"/>
</dbReference>
<evidence type="ECO:0000256" key="6">
    <source>
        <dbReference type="ARBA" id="ARBA00022786"/>
    </source>
</evidence>
<dbReference type="Proteomes" id="UP000005018">
    <property type="component" value="Chromosome 4"/>
</dbReference>
<dbReference type="GO" id="GO:0015031">
    <property type="term" value="P:protein transport"/>
    <property type="evidence" value="ECO:0007669"/>
    <property type="project" value="UniProtKB-UniRule"/>
</dbReference>
<keyword evidence="4 11" id="KW-0813">Transport</keyword>
<dbReference type="Gene3D" id="3.40.50.720">
    <property type="entry name" value="NAD(P)-binding Rossmann-like Domain"/>
    <property type="match status" value="1"/>
</dbReference>
<keyword evidence="5 11" id="KW-0963">Cytoplasm</keyword>
<dbReference type="NCBIfam" id="TIGR01381">
    <property type="entry name" value="E1_like_apg7"/>
    <property type="match status" value="1"/>
</dbReference>
<dbReference type="GO" id="GO:0000407">
    <property type="term" value="C:phagophore assembly site"/>
    <property type="evidence" value="ECO:0007669"/>
    <property type="project" value="UniProtKB-SubCell"/>
</dbReference>
<dbReference type="GO" id="GO:0032446">
    <property type="term" value="P:protein modification by small protein conjugation"/>
    <property type="evidence" value="ECO:0007669"/>
    <property type="project" value="TreeGrafter"/>
</dbReference>
<dbReference type="Pfam" id="PF16420">
    <property type="entry name" value="ATG7_N"/>
    <property type="match status" value="1"/>
</dbReference>
<dbReference type="Gene3D" id="3.40.140.100">
    <property type="entry name" value="Ubiquitin-like modifier-activating enzyme ATG7 C-terminal domain"/>
    <property type="match status" value="1"/>
</dbReference>
<dbReference type="FunFam" id="3.40.50.720:FF:000243">
    <property type="entry name" value="Ubiquitin-like modifier-activating enzyme ATG7"/>
    <property type="match status" value="1"/>
</dbReference>
<accession>H8X680</accession>
<dbReference type="Pfam" id="PF00899">
    <property type="entry name" value="ThiF"/>
    <property type="match status" value="1"/>
</dbReference>
<sequence>MTSIAHPKYTPTQSFIDSSFFTKLAELKLDKFKLDSSSQKIWGFQLQTQNLNKFNDTPIVHLDDQSFSSGVPRKDDSRTFKGELINVNTIEEFKDKNKQELLRGWGWQIQDKIDKATTFDVETFNYFYVWSYSDLKKYKFYYWVAFPILGSEWILETDGQVDAETLKMLELVTPTGQFFQIDSGELFDTLDIQKSHTFVYYDSCVTSEHRPSIQVKNYLYHLAQFGCKKIDLIVFRKQGSFRQTLSLVSIPNPPKVTGWERTSQGKLSPKIADLGSLINPLELANQAVELNLKLMKWRIAPKLDLDIIKKQKVLLLGAGTLGSYVGRTLLGWGFKDLTFVDNGRVSYSNPVRQSLFNFEDCFSDGGQGELKAQKAADNLKRVYPGVAAKGVCLEVPMIGHPVTDEERQKASFDLLDTLIEQNDVVFLLMDSRESRWLPTVIGAVKDKIVINAALGFDSYLVMRHGSPGQSKADRLGCYFCNDVVAPDDSLSDRTLDQMCTVTRPGGALMASSLAVELLVSILQQPEKHRAKHNDTTTFGTTPHQIRGFLHNFSQSTLCAPGYIHCSACSERVTTEYNQNEWCFVKRCLNEQGYLEDLCGLKKVQEEAELAIAAMSISDIEDDENSEWLE</sequence>
<dbReference type="InterPro" id="IPR000594">
    <property type="entry name" value="ThiF_NAD_FAD-bd"/>
</dbReference>
<dbReference type="InterPro" id="IPR042523">
    <property type="entry name" value="Atg7_N_2"/>
</dbReference>
<dbReference type="GO" id="GO:0006995">
    <property type="term" value="P:cellular response to nitrogen starvation"/>
    <property type="evidence" value="ECO:0007669"/>
    <property type="project" value="TreeGrafter"/>
</dbReference>
<evidence type="ECO:0000256" key="1">
    <source>
        <dbReference type="ARBA" id="ARBA00010931"/>
    </source>
</evidence>
<dbReference type="EMBL" id="HE681722">
    <property type="protein sequence ID" value="CCG23328.1"/>
    <property type="molecule type" value="Genomic_DNA"/>
</dbReference>
<organism evidence="14 15">
    <name type="scientific">Candida orthopsilosis (strain 90-125)</name>
    <name type="common">Yeast</name>
    <dbReference type="NCBI Taxonomy" id="1136231"/>
    <lineage>
        <taxon>Eukaryota</taxon>
        <taxon>Fungi</taxon>
        <taxon>Dikarya</taxon>
        <taxon>Ascomycota</taxon>
        <taxon>Saccharomycotina</taxon>
        <taxon>Pichiomycetes</taxon>
        <taxon>Debaryomycetaceae</taxon>
        <taxon>Candida/Lodderomyces clade</taxon>
        <taxon>Candida</taxon>
    </lineage>
</organism>
<evidence type="ECO:0000313" key="15">
    <source>
        <dbReference type="Proteomes" id="UP000005018"/>
    </source>
</evidence>
<dbReference type="InterPro" id="IPR042522">
    <property type="entry name" value="Atg7_N_1"/>
</dbReference>
<dbReference type="RefSeq" id="XP_003869463.1">
    <property type="nucleotide sequence ID" value="XM_003869414.1"/>
</dbReference>
<gene>
    <name evidence="14" type="ORF">CORT_0D04880</name>
</gene>
<comment type="function">
    <text evidence="9">E1-like activating enzyme involved in the 2 ubiquitin-like systems required for cytoplasm to vacuole transport (Cvt) and autophagy. Activates ATG12 for its conjugation with ATG5 and ATG8 for its conjugation with phosphatidylethanolamine. Both systems are needed for the ATG8 association to Cvt vesicles and autophagosomes membranes. Autophagy is essential for maintenance of amino acid levels and protein synthesis under nitrogen starvation. Required for selective autophagic degradation of the nucleus (nucleophagy) as well as for mitophagy which contributes to regulate mitochondrial quantity and quality by eliminating the mitochondria to a basal level to fulfill cellular energy requirements and preventing excess ROS production. Plays a role in the regulation of filamentous growth and chronological longevity.</text>
</comment>
<comment type="similarity">
    <text evidence="1 11">Belongs to the ATG7 family.</text>
</comment>
<dbReference type="GO" id="GO:0000422">
    <property type="term" value="P:autophagy of mitochondrion"/>
    <property type="evidence" value="ECO:0007669"/>
    <property type="project" value="TreeGrafter"/>
</dbReference>
<evidence type="ECO:0000256" key="9">
    <source>
        <dbReference type="ARBA" id="ARBA00024930"/>
    </source>
</evidence>
<dbReference type="PANTHER" id="PTHR10953">
    <property type="entry name" value="UBIQUITIN-ACTIVATING ENZYME E1"/>
    <property type="match status" value="1"/>
</dbReference>
<dbReference type="HOGENOM" id="CLU_012998_2_1_1"/>
<dbReference type="GO" id="GO:0019778">
    <property type="term" value="F:Atg12 activating enzyme activity"/>
    <property type="evidence" value="ECO:0007669"/>
    <property type="project" value="TreeGrafter"/>
</dbReference>
<evidence type="ECO:0000256" key="8">
    <source>
        <dbReference type="ARBA" id="ARBA00023006"/>
    </source>
</evidence>
<evidence type="ECO:0000256" key="7">
    <source>
        <dbReference type="ARBA" id="ARBA00022927"/>
    </source>
</evidence>
<evidence type="ECO:0000256" key="11">
    <source>
        <dbReference type="RuleBase" id="RU366022"/>
    </source>
</evidence>
<feature type="domain" description="Ubiquitin-like modifier-activating enzyme Atg7 N-terminal" evidence="13">
    <location>
        <begin position="8"/>
        <end position="277"/>
    </location>
</feature>
<dbReference type="AlphaFoldDB" id="H8X680"/>
<protein>
    <recommendedName>
        <fullName evidence="3 11">Ubiquitin-like modifier-activating enzyme ATG7</fullName>
    </recommendedName>
    <alternativeName>
        <fullName evidence="11">Autophagy-related protein 7</fullName>
    </alternativeName>
</protein>